<feature type="binding site" evidence="4">
    <location>
        <position position="151"/>
    </location>
    <ligand>
        <name>Zn(2+)</name>
        <dbReference type="ChEBI" id="CHEBI:29105"/>
    </ligand>
</feature>
<evidence type="ECO:0000256" key="4">
    <source>
        <dbReference type="PROSITE-ProRule" id="PRU00236"/>
    </source>
</evidence>
<feature type="binding site" evidence="4">
    <location>
        <position position="153"/>
    </location>
    <ligand>
        <name>Zn(2+)</name>
        <dbReference type="ChEBI" id="CHEBI:29105"/>
    </ligand>
</feature>
<reference evidence="7" key="1">
    <citation type="journal article" date="2019" name="Int. J. Syst. Evol. Microbiol.">
        <title>The Global Catalogue of Microorganisms (GCM) 10K type strain sequencing project: providing services to taxonomists for standard genome sequencing and annotation.</title>
        <authorList>
            <consortium name="The Broad Institute Genomics Platform"/>
            <consortium name="The Broad Institute Genome Sequencing Center for Infectious Disease"/>
            <person name="Wu L."/>
            <person name="Ma J."/>
        </authorList>
    </citation>
    <scope>NUCLEOTIDE SEQUENCE [LARGE SCALE GENOMIC DNA]</scope>
    <source>
        <strain evidence="7">KCTC 33575</strain>
    </source>
</reference>
<dbReference type="Gene3D" id="3.40.50.1220">
    <property type="entry name" value="TPP-binding domain"/>
    <property type="match status" value="1"/>
</dbReference>
<evidence type="ECO:0000256" key="2">
    <source>
        <dbReference type="ARBA" id="ARBA00022679"/>
    </source>
</evidence>
<evidence type="ECO:0000256" key="3">
    <source>
        <dbReference type="ARBA" id="ARBA00023027"/>
    </source>
</evidence>
<dbReference type="InterPro" id="IPR003000">
    <property type="entry name" value="Sirtuin"/>
</dbReference>
<dbReference type="Proteomes" id="UP001597519">
    <property type="component" value="Unassembled WGS sequence"/>
</dbReference>
<dbReference type="InterPro" id="IPR026591">
    <property type="entry name" value="Sirtuin_cat_small_dom_sf"/>
</dbReference>
<name>A0ABW5WSI0_9STAP</name>
<keyword evidence="2 6" id="KW-0808">Transferase</keyword>
<keyword evidence="4" id="KW-0479">Metal-binding</keyword>
<keyword evidence="6" id="KW-0012">Acyltransferase</keyword>
<dbReference type="EMBL" id="JBHUOQ010000001">
    <property type="protein sequence ID" value="MFD2829279.1"/>
    <property type="molecule type" value="Genomic_DNA"/>
</dbReference>
<gene>
    <name evidence="6" type="ORF">ACFSX4_02295</name>
</gene>
<dbReference type="InterPro" id="IPR029035">
    <property type="entry name" value="DHS-like_NAD/FAD-binding_dom"/>
</dbReference>
<dbReference type="NCBIfam" id="NF001752">
    <property type="entry name" value="PRK00481.1-1"/>
    <property type="match status" value="1"/>
</dbReference>
<proteinExistence type="predicted"/>
<feature type="domain" description="Deacetylase sirtuin-type" evidence="5">
    <location>
        <begin position="1"/>
        <end position="245"/>
    </location>
</feature>
<comment type="caution">
    <text evidence="6">The sequence shown here is derived from an EMBL/GenBank/DDBJ whole genome shotgun (WGS) entry which is preliminary data.</text>
</comment>
<keyword evidence="4" id="KW-0862">Zinc</keyword>
<dbReference type="GO" id="GO:0034979">
    <property type="term" value="F:NAD-dependent protein lysine deacetylase activity"/>
    <property type="evidence" value="ECO:0007669"/>
    <property type="project" value="UniProtKB-EC"/>
</dbReference>
<dbReference type="InterPro" id="IPR050134">
    <property type="entry name" value="NAD-dep_sirtuin_deacylases"/>
</dbReference>
<dbReference type="Pfam" id="PF02146">
    <property type="entry name" value="SIR2"/>
    <property type="match status" value="1"/>
</dbReference>
<dbReference type="EC" id="2.3.1.286" evidence="1"/>
<dbReference type="Gene3D" id="3.30.1600.10">
    <property type="entry name" value="SIR2/SIRT2 'Small Domain"/>
    <property type="match status" value="1"/>
</dbReference>
<accession>A0ABW5WSI0</accession>
<dbReference type="PANTHER" id="PTHR11085:SF4">
    <property type="entry name" value="NAD-DEPENDENT PROTEIN DEACYLASE"/>
    <property type="match status" value="1"/>
</dbReference>
<feature type="binding site" evidence="4">
    <location>
        <position position="134"/>
    </location>
    <ligand>
        <name>Zn(2+)</name>
        <dbReference type="ChEBI" id="CHEBI:29105"/>
    </ligand>
</feature>
<evidence type="ECO:0000259" key="5">
    <source>
        <dbReference type="PROSITE" id="PS50305"/>
    </source>
</evidence>
<organism evidence="6 7">
    <name type="scientific">Corticicoccus populi</name>
    <dbReference type="NCBI Taxonomy" id="1812821"/>
    <lineage>
        <taxon>Bacteria</taxon>
        <taxon>Bacillati</taxon>
        <taxon>Bacillota</taxon>
        <taxon>Bacilli</taxon>
        <taxon>Bacillales</taxon>
        <taxon>Staphylococcaceae</taxon>
        <taxon>Corticicoccus</taxon>
    </lineage>
</organism>
<keyword evidence="7" id="KW-1185">Reference proteome</keyword>
<sequence length="245" mass="27392">MSANVSQLNKIISESNNIVFFTGAGVSVASGIPDFRSMGGLFDEISKDGYEPEYLLSINHLEDNPQNFVNFYRKRLLLADKQPNNVHYYIEKLERQGKSSGVITQNIDGLHHDAGSRNIDELHGSLAKFYCTECTRTYSKNEIISDDIGFCRCGGVVRPDIVLYGEMLNEQTVFSAISKFQEADTLVVLGSSLVVNPAAYLTTHFKGRHFVIINKDATPYDDNATLVINEDMTHVISELEKLEEI</sequence>
<dbReference type="PROSITE" id="PS50305">
    <property type="entry name" value="SIRTUIN"/>
    <property type="match status" value="1"/>
</dbReference>
<feature type="active site" description="Proton acceptor" evidence="4">
    <location>
        <position position="123"/>
    </location>
</feature>
<dbReference type="SUPFAM" id="SSF52467">
    <property type="entry name" value="DHS-like NAD/FAD-binding domain"/>
    <property type="match status" value="1"/>
</dbReference>
<dbReference type="InterPro" id="IPR026590">
    <property type="entry name" value="Ssirtuin_cat_dom"/>
</dbReference>
<evidence type="ECO:0000313" key="7">
    <source>
        <dbReference type="Proteomes" id="UP001597519"/>
    </source>
</evidence>
<dbReference type="RefSeq" id="WP_377771145.1">
    <property type="nucleotide sequence ID" value="NZ_JBHUOQ010000001.1"/>
</dbReference>
<evidence type="ECO:0000313" key="6">
    <source>
        <dbReference type="EMBL" id="MFD2829279.1"/>
    </source>
</evidence>
<protein>
    <recommendedName>
        <fullName evidence="1">protein acetyllysine N-acetyltransferase</fullName>
        <ecNumber evidence="1">2.3.1.286</ecNumber>
    </recommendedName>
</protein>
<evidence type="ECO:0000256" key="1">
    <source>
        <dbReference type="ARBA" id="ARBA00012928"/>
    </source>
</evidence>
<feature type="binding site" evidence="4">
    <location>
        <position position="131"/>
    </location>
    <ligand>
        <name>Zn(2+)</name>
        <dbReference type="ChEBI" id="CHEBI:29105"/>
    </ligand>
</feature>
<keyword evidence="3" id="KW-0520">NAD</keyword>
<dbReference type="PANTHER" id="PTHR11085">
    <property type="entry name" value="NAD-DEPENDENT PROTEIN DEACYLASE SIRTUIN-5, MITOCHONDRIAL-RELATED"/>
    <property type="match status" value="1"/>
</dbReference>